<keyword evidence="9" id="KW-0411">Iron-sulfur</keyword>
<sequence length="313" mass="34719">MCLEDSQQRGMVFNIQKYSVHDGPGIRTIVFLKGCALSCRWCSNPESQKREPELAFNAGRCLGVSKCGHCIVACPHGSITLGDDDKLNIDRSRCAECDLPCAAACPAQGLLVYGKERTVDDVLNVVEQDMAFYARSGGGLTLSGGEPLLQGEFAVALLREARTRRIKTAVETCGMVSPDTIREAAPYLNYVLFDIKHMDSAVHEAQTGLPNRRILENFRILAEEFPDLPILARTPIIPGFNDSEEAIAAIAGFLKPFERVEYEMLPYHRLGTQKYQFLDRPVPMGDVKLETEHMNRLQAVAQGILGDRLRIPH</sequence>
<dbReference type="GO" id="GO:0016491">
    <property type="term" value="F:oxidoreductase activity"/>
    <property type="evidence" value="ECO:0007669"/>
    <property type="project" value="UniProtKB-KW"/>
</dbReference>
<dbReference type="SUPFAM" id="SSF102114">
    <property type="entry name" value="Radical SAM enzymes"/>
    <property type="match status" value="1"/>
</dbReference>
<proteinExistence type="inferred from homology"/>
<dbReference type="InterPro" id="IPR040074">
    <property type="entry name" value="BssD/PflA/YjjW"/>
</dbReference>
<dbReference type="GO" id="GO:0051539">
    <property type="term" value="F:4 iron, 4 sulfur cluster binding"/>
    <property type="evidence" value="ECO:0007669"/>
    <property type="project" value="UniProtKB-KW"/>
</dbReference>
<dbReference type="PROSITE" id="PS01087">
    <property type="entry name" value="RADICAL_ACTIVATING"/>
    <property type="match status" value="1"/>
</dbReference>
<evidence type="ECO:0000256" key="1">
    <source>
        <dbReference type="ARBA" id="ARBA00001966"/>
    </source>
</evidence>
<evidence type="ECO:0000259" key="11">
    <source>
        <dbReference type="PROSITE" id="PS51918"/>
    </source>
</evidence>
<dbReference type="PROSITE" id="PS51918">
    <property type="entry name" value="RADICAL_SAM"/>
    <property type="match status" value="1"/>
</dbReference>
<dbReference type="SFLD" id="SFLDG01118">
    <property type="entry name" value="activating_enzymes__group_2"/>
    <property type="match status" value="1"/>
</dbReference>
<dbReference type="InterPro" id="IPR012839">
    <property type="entry name" value="Organic_radical_activase"/>
</dbReference>
<reference evidence="12" key="1">
    <citation type="submission" date="2016-04" db="EMBL/GenBank/DDBJ databases">
        <authorList>
            <person name="Evans L.H."/>
            <person name="Alamgir A."/>
            <person name="Owens N."/>
            <person name="Weber N.D."/>
            <person name="Virtaneva K."/>
            <person name="Barbian K."/>
            <person name="Babar A."/>
            <person name="Rosenke K."/>
        </authorList>
    </citation>
    <scope>NUCLEOTIDE SEQUENCE</scope>
    <source>
        <strain evidence="12">92-2</strain>
    </source>
</reference>
<comment type="similarity">
    <text evidence="2">Belongs to the organic radical-activating enzymes family.</text>
</comment>
<dbReference type="RefSeq" id="WP_227118109.1">
    <property type="nucleotide sequence ID" value="NZ_CABUEN010000017.1"/>
</dbReference>
<dbReference type="SFLD" id="SFLDG01066">
    <property type="entry name" value="organic_radical-activating_enz"/>
    <property type="match status" value="1"/>
</dbReference>
<dbReference type="PROSITE" id="PS51379">
    <property type="entry name" value="4FE4S_FER_2"/>
    <property type="match status" value="2"/>
</dbReference>
<dbReference type="InterPro" id="IPR001989">
    <property type="entry name" value="Radical_activat_CS"/>
</dbReference>
<dbReference type="SFLD" id="SFLDS00029">
    <property type="entry name" value="Radical_SAM"/>
    <property type="match status" value="1"/>
</dbReference>
<dbReference type="InterPro" id="IPR058240">
    <property type="entry name" value="rSAM_sf"/>
</dbReference>
<keyword evidence="8" id="KW-0408">Iron</keyword>
<dbReference type="InterPro" id="IPR017896">
    <property type="entry name" value="4Fe4S_Fe-S-bd"/>
</dbReference>
<dbReference type="PANTHER" id="PTHR30352">
    <property type="entry name" value="PYRUVATE FORMATE-LYASE-ACTIVATING ENZYME"/>
    <property type="match status" value="1"/>
</dbReference>
<keyword evidence="6" id="KW-0479">Metal-binding</keyword>
<accession>A0A212JQT6</accession>
<evidence type="ECO:0000256" key="7">
    <source>
        <dbReference type="ARBA" id="ARBA00023002"/>
    </source>
</evidence>
<comment type="cofactor">
    <cofactor evidence="1">
        <name>[4Fe-4S] cluster</name>
        <dbReference type="ChEBI" id="CHEBI:49883"/>
    </cofactor>
</comment>
<dbReference type="Gene3D" id="3.80.30.10">
    <property type="entry name" value="pyruvate-formate lyase- activating enzyme"/>
    <property type="match status" value="1"/>
</dbReference>
<comment type="subunit">
    <text evidence="3">Monomer.</text>
</comment>
<evidence type="ECO:0000256" key="2">
    <source>
        <dbReference type="ARBA" id="ARBA00009777"/>
    </source>
</evidence>
<feature type="domain" description="Radical SAM core" evidence="11">
    <location>
        <begin position="21"/>
        <end position="308"/>
    </location>
</feature>
<dbReference type="AlphaFoldDB" id="A0A212JQT6"/>
<keyword evidence="4" id="KW-0004">4Fe-4S</keyword>
<dbReference type="InterPro" id="IPR034457">
    <property type="entry name" value="Organic_radical-activating"/>
</dbReference>
<evidence type="ECO:0000256" key="9">
    <source>
        <dbReference type="ARBA" id="ARBA00023014"/>
    </source>
</evidence>
<evidence type="ECO:0000256" key="8">
    <source>
        <dbReference type="ARBA" id="ARBA00023004"/>
    </source>
</evidence>
<dbReference type="SUPFAM" id="SSF54862">
    <property type="entry name" value="4Fe-4S ferredoxins"/>
    <property type="match status" value="1"/>
</dbReference>
<protein>
    <submittedName>
        <fullName evidence="12">Putative AdoMet-dependent glycyl radical activating enzyme</fullName>
    </submittedName>
</protein>
<keyword evidence="5" id="KW-0949">S-adenosyl-L-methionine</keyword>
<evidence type="ECO:0000256" key="5">
    <source>
        <dbReference type="ARBA" id="ARBA00022691"/>
    </source>
</evidence>
<keyword evidence="7" id="KW-0560">Oxidoreductase</keyword>
<dbReference type="NCBIfam" id="TIGR02494">
    <property type="entry name" value="PFLE_PFLC"/>
    <property type="match status" value="1"/>
</dbReference>
<dbReference type="PIRSF" id="PIRSF000371">
    <property type="entry name" value="PFL_act_enz"/>
    <property type="match status" value="1"/>
</dbReference>
<feature type="domain" description="4Fe-4S ferredoxin-type" evidence="10">
    <location>
        <begin position="52"/>
        <end position="84"/>
    </location>
</feature>
<name>A0A212JQT6_9BACT</name>
<organism evidence="12">
    <name type="scientific">uncultured Desulfovibrio sp</name>
    <dbReference type="NCBI Taxonomy" id="167968"/>
    <lineage>
        <taxon>Bacteria</taxon>
        <taxon>Pseudomonadati</taxon>
        <taxon>Thermodesulfobacteriota</taxon>
        <taxon>Desulfovibrionia</taxon>
        <taxon>Desulfovibrionales</taxon>
        <taxon>Desulfovibrionaceae</taxon>
        <taxon>Desulfovibrio</taxon>
        <taxon>environmental samples</taxon>
    </lineage>
</organism>
<dbReference type="Gene3D" id="3.30.70.20">
    <property type="match status" value="1"/>
</dbReference>
<dbReference type="GO" id="GO:0046872">
    <property type="term" value="F:metal ion binding"/>
    <property type="evidence" value="ECO:0007669"/>
    <property type="project" value="UniProtKB-KW"/>
</dbReference>
<dbReference type="PANTHER" id="PTHR30352:SF4">
    <property type="entry name" value="PYRUVATE FORMATE-LYASE 2-ACTIVATING ENZYME"/>
    <property type="match status" value="1"/>
</dbReference>
<evidence type="ECO:0000259" key="10">
    <source>
        <dbReference type="PROSITE" id="PS51379"/>
    </source>
</evidence>
<dbReference type="Pfam" id="PF04055">
    <property type="entry name" value="Radical_SAM"/>
    <property type="match status" value="1"/>
</dbReference>
<evidence type="ECO:0000256" key="3">
    <source>
        <dbReference type="ARBA" id="ARBA00011245"/>
    </source>
</evidence>
<evidence type="ECO:0000313" key="12">
    <source>
        <dbReference type="EMBL" id="SBW01780.1"/>
    </source>
</evidence>
<feature type="domain" description="4Fe-4S ferredoxin-type" evidence="10">
    <location>
        <begin position="85"/>
        <end position="116"/>
    </location>
</feature>
<gene>
    <name evidence="12" type="primary">ybiY</name>
    <name evidence="12" type="ORF">KM92DES2_11556</name>
</gene>
<evidence type="ECO:0000256" key="6">
    <source>
        <dbReference type="ARBA" id="ARBA00022723"/>
    </source>
</evidence>
<dbReference type="EMBL" id="FLUP01000001">
    <property type="protein sequence ID" value="SBW01780.1"/>
    <property type="molecule type" value="Genomic_DNA"/>
</dbReference>
<dbReference type="InterPro" id="IPR007197">
    <property type="entry name" value="rSAM"/>
</dbReference>
<evidence type="ECO:0000256" key="4">
    <source>
        <dbReference type="ARBA" id="ARBA00022485"/>
    </source>
</evidence>